<feature type="transmembrane region" description="Helical" evidence="6">
    <location>
        <begin position="192"/>
        <end position="211"/>
    </location>
</feature>
<keyword evidence="8" id="KW-1185">Reference proteome</keyword>
<evidence type="ECO:0000256" key="5">
    <source>
        <dbReference type="SAM" id="MobiDB-lite"/>
    </source>
</evidence>
<feature type="transmembrane region" description="Helical" evidence="6">
    <location>
        <begin position="95"/>
        <end position="116"/>
    </location>
</feature>
<keyword evidence="3 6" id="KW-1133">Transmembrane helix</keyword>
<gene>
    <name evidence="7" type="ORF">CTHT_0017280</name>
</gene>
<evidence type="ECO:0000313" key="7">
    <source>
        <dbReference type="EMBL" id="EGS22211.1"/>
    </source>
</evidence>
<accession>G0S2H8</accession>
<proteinExistence type="predicted"/>
<reference evidence="7 8" key="1">
    <citation type="journal article" date="2011" name="Cell">
        <title>Insight into structure and assembly of the nuclear pore complex by utilizing the genome of a eukaryotic thermophile.</title>
        <authorList>
            <person name="Amlacher S."/>
            <person name="Sarges P."/>
            <person name="Flemming D."/>
            <person name="van Noort V."/>
            <person name="Kunze R."/>
            <person name="Devos D.P."/>
            <person name="Arumugam M."/>
            <person name="Bork P."/>
            <person name="Hurt E."/>
        </authorList>
    </citation>
    <scope>NUCLEOTIDE SEQUENCE [LARGE SCALE GENOMIC DNA]</scope>
    <source>
        <strain evidence="8">DSM 1495 / CBS 144.50 / IMI 039719</strain>
    </source>
</reference>
<evidence type="ECO:0000256" key="1">
    <source>
        <dbReference type="ARBA" id="ARBA00004141"/>
    </source>
</evidence>
<dbReference type="Pfam" id="PF07690">
    <property type="entry name" value="MFS_1"/>
    <property type="match status" value="1"/>
</dbReference>
<feature type="transmembrane region" description="Helical" evidence="6">
    <location>
        <begin position="415"/>
        <end position="437"/>
    </location>
</feature>
<keyword evidence="2 6" id="KW-0812">Transmembrane</keyword>
<feature type="compositionally biased region" description="Polar residues" evidence="5">
    <location>
        <begin position="32"/>
        <end position="45"/>
    </location>
</feature>
<dbReference type="eggNOG" id="KOG0255">
    <property type="taxonomic scope" value="Eukaryota"/>
</dbReference>
<dbReference type="PANTHER" id="PTHR23502">
    <property type="entry name" value="MAJOR FACILITATOR SUPERFAMILY"/>
    <property type="match status" value="1"/>
</dbReference>
<dbReference type="KEGG" id="cthr:CTHT_0017280"/>
<dbReference type="InterPro" id="IPR011701">
    <property type="entry name" value="MFS"/>
</dbReference>
<sequence>MASDTHNSELEKQLPHSRPTPPPQESPQTTTDGAPSSSSTTLTPEQPQPDPQRLPISPKDASSENPSPDPCLPTPKPPEFELPASLATQPHRWPLWYRLYCVATVSFATWIVILHSTSYTAAIPGVMEQFGIKSKSVATLGLTSYLLGLAAGSVVVAPASEVVGRRAVYLVCWVGFLVFILGCLSTSLTQLIILRFIGALFGAALLTNSPGTIVDLSDASSNPTMLARFNSLYSIAPLNGPVTGPLIGGFVFEYLGWRWENWVSLSLAGVAGVMLLLVKETYPPVLMRREVLKKRKETGDERWWCRYDRDEQTWQDVVNMVASNLARPFKLAATEPILWFFNIWLSLTYGVLYLCFIAYPIIFTSHRHWSPSQTGLSFLGIGVGTLLSILLEPIWRKYLISPSPKRDPDNPSLPAPEATALVMSLGSVLTAVGQLLFAWTCLPRTIHPLIPIAVAGVPFGMGNTLSFIYGSNYLAASYGEWAASALAGNAVARSVMGAFLPLAGPSMYGGMGPRWAGMMLGVLEVVLIPVPVGFYFWGDKIRERSRVIEHMRNERRRREEKEKASQV</sequence>
<dbReference type="RefSeq" id="XP_006692230.1">
    <property type="nucleotide sequence ID" value="XM_006692167.1"/>
</dbReference>
<feature type="transmembrane region" description="Helical" evidence="6">
    <location>
        <begin position="137"/>
        <end position="160"/>
    </location>
</feature>
<name>G0S2H8_CHATD</name>
<evidence type="ECO:0000256" key="2">
    <source>
        <dbReference type="ARBA" id="ARBA00022692"/>
    </source>
</evidence>
<feature type="transmembrane region" description="Helical" evidence="6">
    <location>
        <begin position="375"/>
        <end position="395"/>
    </location>
</feature>
<dbReference type="PANTHER" id="PTHR23502:SF12">
    <property type="entry name" value="MULTIDRUG TRANSPORTER, PUTATIVE (AFU_ORTHOLOGUE AFUA_1G06440)-RELATED"/>
    <property type="match status" value="1"/>
</dbReference>
<evidence type="ECO:0000256" key="3">
    <source>
        <dbReference type="ARBA" id="ARBA00022989"/>
    </source>
</evidence>
<feature type="transmembrane region" description="Helical" evidence="6">
    <location>
        <begin position="449"/>
        <end position="469"/>
    </location>
</feature>
<organism evidence="8">
    <name type="scientific">Chaetomium thermophilum (strain DSM 1495 / CBS 144.50 / IMI 039719)</name>
    <name type="common">Thermochaetoides thermophila</name>
    <dbReference type="NCBI Taxonomy" id="759272"/>
    <lineage>
        <taxon>Eukaryota</taxon>
        <taxon>Fungi</taxon>
        <taxon>Dikarya</taxon>
        <taxon>Ascomycota</taxon>
        <taxon>Pezizomycotina</taxon>
        <taxon>Sordariomycetes</taxon>
        <taxon>Sordariomycetidae</taxon>
        <taxon>Sordariales</taxon>
        <taxon>Chaetomiaceae</taxon>
        <taxon>Thermochaetoides</taxon>
    </lineage>
</organism>
<dbReference type="EMBL" id="GL988040">
    <property type="protein sequence ID" value="EGS22211.1"/>
    <property type="molecule type" value="Genomic_DNA"/>
</dbReference>
<dbReference type="Proteomes" id="UP000008066">
    <property type="component" value="Unassembled WGS sequence"/>
</dbReference>
<dbReference type="OrthoDB" id="3365399at2759"/>
<keyword evidence="4 6" id="KW-0472">Membrane</keyword>
<protein>
    <submittedName>
        <fullName evidence="7">Putative resistance protein</fullName>
    </submittedName>
</protein>
<dbReference type="InterPro" id="IPR036259">
    <property type="entry name" value="MFS_trans_sf"/>
</dbReference>
<comment type="subcellular location">
    <subcellularLocation>
        <location evidence="1">Membrane</location>
        <topology evidence="1">Multi-pass membrane protein</topology>
    </subcellularLocation>
</comment>
<feature type="transmembrane region" description="Helical" evidence="6">
    <location>
        <begin position="259"/>
        <end position="278"/>
    </location>
</feature>
<feature type="transmembrane region" description="Helical" evidence="6">
    <location>
        <begin position="337"/>
        <end position="363"/>
    </location>
</feature>
<dbReference type="FunFam" id="1.20.1250.20:FF:000011">
    <property type="entry name" value="MFS multidrug transporter, putative"/>
    <property type="match status" value="1"/>
</dbReference>
<dbReference type="GO" id="GO:0022857">
    <property type="term" value="F:transmembrane transporter activity"/>
    <property type="evidence" value="ECO:0007669"/>
    <property type="project" value="InterPro"/>
</dbReference>
<evidence type="ECO:0000256" key="6">
    <source>
        <dbReference type="SAM" id="Phobius"/>
    </source>
</evidence>
<feature type="transmembrane region" description="Helical" evidence="6">
    <location>
        <begin position="515"/>
        <end position="537"/>
    </location>
</feature>
<feature type="transmembrane region" description="Helical" evidence="6">
    <location>
        <begin position="166"/>
        <end position="185"/>
    </location>
</feature>
<dbReference type="OMA" id="WSRYDQK"/>
<dbReference type="SUPFAM" id="SSF103473">
    <property type="entry name" value="MFS general substrate transporter"/>
    <property type="match status" value="1"/>
</dbReference>
<evidence type="ECO:0000313" key="8">
    <source>
        <dbReference type="Proteomes" id="UP000008066"/>
    </source>
</evidence>
<feature type="transmembrane region" description="Helical" evidence="6">
    <location>
        <begin position="231"/>
        <end position="252"/>
    </location>
</feature>
<dbReference type="GeneID" id="18255766"/>
<feature type="compositionally biased region" description="Pro residues" evidence="5">
    <location>
        <begin position="67"/>
        <end position="77"/>
    </location>
</feature>
<evidence type="ECO:0000256" key="4">
    <source>
        <dbReference type="ARBA" id="ARBA00023136"/>
    </source>
</evidence>
<feature type="region of interest" description="Disordered" evidence="5">
    <location>
        <begin position="1"/>
        <end position="82"/>
    </location>
</feature>
<dbReference type="Gene3D" id="1.20.1250.20">
    <property type="entry name" value="MFS general substrate transporter like domains"/>
    <property type="match status" value="1"/>
</dbReference>
<dbReference type="GO" id="GO:0005886">
    <property type="term" value="C:plasma membrane"/>
    <property type="evidence" value="ECO:0007669"/>
    <property type="project" value="TreeGrafter"/>
</dbReference>
<dbReference type="AlphaFoldDB" id="G0S2H8"/>
<feature type="compositionally biased region" description="Basic and acidic residues" evidence="5">
    <location>
        <begin position="1"/>
        <end position="14"/>
    </location>
</feature>
<dbReference type="HOGENOM" id="CLU_008455_11_6_1"/>